<protein>
    <submittedName>
        <fullName evidence="1">Uncharacterized protein</fullName>
    </submittedName>
</protein>
<gene>
    <name evidence="1" type="ORF">NDU88_007059</name>
</gene>
<dbReference type="EMBL" id="JANPWB010000003">
    <property type="protein sequence ID" value="KAJ1203267.1"/>
    <property type="molecule type" value="Genomic_DNA"/>
</dbReference>
<evidence type="ECO:0000313" key="1">
    <source>
        <dbReference type="EMBL" id="KAJ1203267.1"/>
    </source>
</evidence>
<organism evidence="1 2">
    <name type="scientific">Pleurodeles waltl</name>
    <name type="common">Iberian ribbed newt</name>
    <dbReference type="NCBI Taxonomy" id="8319"/>
    <lineage>
        <taxon>Eukaryota</taxon>
        <taxon>Metazoa</taxon>
        <taxon>Chordata</taxon>
        <taxon>Craniata</taxon>
        <taxon>Vertebrata</taxon>
        <taxon>Euteleostomi</taxon>
        <taxon>Amphibia</taxon>
        <taxon>Batrachia</taxon>
        <taxon>Caudata</taxon>
        <taxon>Salamandroidea</taxon>
        <taxon>Salamandridae</taxon>
        <taxon>Pleurodelinae</taxon>
        <taxon>Pleurodeles</taxon>
    </lineage>
</organism>
<dbReference type="AlphaFoldDB" id="A0AAV7VSP9"/>
<name>A0AAV7VSP9_PLEWA</name>
<evidence type="ECO:0000313" key="2">
    <source>
        <dbReference type="Proteomes" id="UP001066276"/>
    </source>
</evidence>
<keyword evidence="2" id="KW-1185">Reference proteome</keyword>
<dbReference type="Proteomes" id="UP001066276">
    <property type="component" value="Chromosome 2_1"/>
</dbReference>
<reference evidence="1" key="1">
    <citation type="journal article" date="2022" name="bioRxiv">
        <title>Sequencing and chromosome-scale assembly of the giantPleurodeles waltlgenome.</title>
        <authorList>
            <person name="Brown T."/>
            <person name="Elewa A."/>
            <person name="Iarovenko S."/>
            <person name="Subramanian E."/>
            <person name="Araus A.J."/>
            <person name="Petzold A."/>
            <person name="Susuki M."/>
            <person name="Suzuki K.-i.T."/>
            <person name="Hayashi T."/>
            <person name="Toyoda A."/>
            <person name="Oliveira C."/>
            <person name="Osipova E."/>
            <person name="Leigh N.D."/>
            <person name="Simon A."/>
            <person name="Yun M.H."/>
        </authorList>
    </citation>
    <scope>NUCLEOTIDE SEQUENCE</scope>
    <source>
        <strain evidence="1">20211129_DDA</strain>
        <tissue evidence="1">Liver</tissue>
    </source>
</reference>
<comment type="caution">
    <text evidence="1">The sequence shown here is derived from an EMBL/GenBank/DDBJ whole genome shotgun (WGS) entry which is preliminary data.</text>
</comment>
<accession>A0AAV7VSP9</accession>
<sequence length="177" mass="20278">MAISTSGIEQRLADLKIVAATTNIKRESLVDRLKQIPEVLSTVIEDLKMKNPVVDRKIQEECNKCCNPMREDKKVFEDYEVKSEDIEVTREDKEDDLTYLNRGTKYNNMGSSENNVCDVKLEVQGKLNVPDMQAAISPIVKRISGSNTFGFRVIKPDNNQKRRLCENLVQNKNKQEE</sequence>
<proteinExistence type="predicted"/>